<dbReference type="EMBL" id="JBFOLJ010000012">
    <property type="protein sequence ID" value="KAL2489841.1"/>
    <property type="molecule type" value="Genomic_DNA"/>
</dbReference>
<evidence type="ECO:0000313" key="3">
    <source>
        <dbReference type="Proteomes" id="UP001604277"/>
    </source>
</evidence>
<reference evidence="3" key="1">
    <citation type="submission" date="2024-07" db="EMBL/GenBank/DDBJ databases">
        <title>Two chromosome-level genome assemblies of Korean endemic species Abeliophyllum distichum and Forsythia ovata (Oleaceae).</title>
        <authorList>
            <person name="Jang H."/>
        </authorList>
    </citation>
    <scope>NUCLEOTIDE SEQUENCE [LARGE SCALE GENOMIC DNA]</scope>
</reference>
<comment type="caution">
    <text evidence="2">The sequence shown here is derived from an EMBL/GenBank/DDBJ whole genome shotgun (WGS) entry which is preliminary data.</text>
</comment>
<evidence type="ECO:0000313" key="2">
    <source>
        <dbReference type="EMBL" id="KAL2489841.1"/>
    </source>
</evidence>
<evidence type="ECO:0000256" key="1">
    <source>
        <dbReference type="SAM" id="MobiDB-lite"/>
    </source>
</evidence>
<dbReference type="Proteomes" id="UP001604277">
    <property type="component" value="Unassembled WGS sequence"/>
</dbReference>
<accession>A0ABD1RNU4</accession>
<sequence>MHRGGLGKSHRRAQSQPEQTVRNRSRENHTGERALSQIRLQMLAAAGVGLRKLMGNQKMGGSSRSHKRAATGRAKSPRPEFERQLKWTNGGSGDLGHSLNWVRKEPRCLNWGVKGAS</sequence>
<organism evidence="2 3">
    <name type="scientific">Forsythia ovata</name>
    <dbReference type="NCBI Taxonomy" id="205694"/>
    <lineage>
        <taxon>Eukaryota</taxon>
        <taxon>Viridiplantae</taxon>
        <taxon>Streptophyta</taxon>
        <taxon>Embryophyta</taxon>
        <taxon>Tracheophyta</taxon>
        <taxon>Spermatophyta</taxon>
        <taxon>Magnoliopsida</taxon>
        <taxon>eudicotyledons</taxon>
        <taxon>Gunneridae</taxon>
        <taxon>Pentapetalae</taxon>
        <taxon>asterids</taxon>
        <taxon>lamiids</taxon>
        <taxon>Lamiales</taxon>
        <taxon>Oleaceae</taxon>
        <taxon>Forsythieae</taxon>
        <taxon>Forsythia</taxon>
    </lineage>
</organism>
<feature type="region of interest" description="Disordered" evidence="1">
    <location>
        <begin position="55"/>
        <end position="99"/>
    </location>
</feature>
<gene>
    <name evidence="2" type="ORF">Fot_43133</name>
</gene>
<feature type="region of interest" description="Disordered" evidence="1">
    <location>
        <begin position="1"/>
        <end position="35"/>
    </location>
</feature>
<protein>
    <submittedName>
        <fullName evidence="2">Uncharacterized protein</fullName>
    </submittedName>
</protein>
<feature type="compositionally biased region" description="Basic residues" evidence="1">
    <location>
        <begin position="1"/>
        <end position="13"/>
    </location>
</feature>
<name>A0ABD1RNU4_9LAMI</name>
<proteinExistence type="predicted"/>
<keyword evidence="3" id="KW-1185">Reference proteome</keyword>
<dbReference type="AlphaFoldDB" id="A0ABD1RNU4"/>